<evidence type="ECO:0000313" key="4">
    <source>
        <dbReference type="Proteomes" id="UP000054623"/>
    </source>
</evidence>
<feature type="transmembrane region" description="Helical" evidence="1">
    <location>
        <begin position="57"/>
        <end position="82"/>
    </location>
</feature>
<keyword evidence="1" id="KW-1133">Transmembrane helix</keyword>
<dbReference type="PATRIC" id="fig|49338.4.peg.5711"/>
<dbReference type="Proteomes" id="UP000054623">
    <property type="component" value="Unassembled WGS sequence"/>
</dbReference>
<keyword evidence="1" id="KW-0472">Membrane</keyword>
<protein>
    <submittedName>
        <fullName evidence="2">Predicted membrane protein (DUF2232)</fullName>
    </submittedName>
</protein>
<feature type="transmembrane region" description="Helical" evidence="1">
    <location>
        <begin position="215"/>
        <end position="232"/>
    </location>
</feature>
<dbReference type="InterPro" id="IPR018710">
    <property type="entry name" value="DUF2232"/>
</dbReference>
<dbReference type="OMA" id="INLMVIY"/>
<dbReference type="EMBL" id="LK996017">
    <property type="protein sequence ID" value="CDX05191.1"/>
    <property type="molecule type" value="Genomic_DNA"/>
</dbReference>
<evidence type="ECO:0000313" key="3">
    <source>
        <dbReference type="EMBL" id="KTE93446.1"/>
    </source>
</evidence>
<evidence type="ECO:0000313" key="2">
    <source>
        <dbReference type="EMBL" id="CDX05191.1"/>
    </source>
</evidence>
<evidence type="ECO:0000256" key="1">
    <source>
        <dbReference type="SAM" id="Phobius"/>
    </source>
</evidence>
<proteinExistence type="predicted"/>
<reference evidence="2" key="1">
    <citation type="submission" date="2014-07" db="EMBL/GenBank/DDBJ databases">
        <authorList>
            <person name="Hornung V.Bastian."/>
        </authorList>
    </citation>
    <scope>NUCLEOTIDE SEQUENCE</scope>
    <source>
        <strain evidence="2">PCE-S</strain>
    </source>
</reference>
<reference evidence="3 4" key="2">
    <citation type="submission" date="2015-12" db="EMBL/GenBank/DDBJ databases">
        <title>Draft Genome Sequence of Desulfitobacterium hafniense Strain DH, a Sulfate-reducing Bacterium Isolated from Paddy Soils.</title>
        <authorList>
            <person name="Bao P."/>
            <person name="Zhang X."/>
            <person name="Li G."/>
        </authorList>
    </citation>
    <scope>NUCLEOTIDE SEQUENCE [LARGE SCALE GENOMIC DNA]</scope>
    <source>
        <strain evidence="3 4">DH</strain>
    </source>
</reference>
<dbReference type="RefSeq" id="WP_005815186.1">
    <property type="nucleotide sequence ID" value="NZ_CABKQQ010000054.1"/>
</dbReference>
<feature type="transmembrane region" description="Helical" evidence="1">
    <location>
        <begin position="102"/>
        <end position="123"/>
    </location>
</feature>
<feature type="transmembrane region" description="Helical" evidence="1">
    <location>
        <begin position="279"/>
        <end position="306"/>
    </location>
</feature>
<keyword evidence="1" id="KW-0812">Transmembrane</keyword>
<accession>A0A098BBA9</accession>
<feature type="transmembrane region" description="Helical" evidence="1">
    <location>
        <begin position="244"/>
        <end position="267"/>
    </location>
</feature>
<dbReference type="OrthoDB" id="1726902at2"/>
<sequence length="320" mass="36034">MYVSDQKTTNTLAVLILVIGPWLGVSMQVWGWMLDILLLIALLWVGRSVGRQGLRYGLVFLISGYGLALLFGGASSFHYFSFVPWAALVTLWGIGANVPQRALVFWSLVAAGILGVLPTLAMLMQGIPQESIQSFVQNMMEQYRQAGMLESLKTQGISELELQSLFEQIVNTLIMLTPGLVAITALAKWGAVYYAFLRWIRISGREYRPFTEWRLPWYAIWGMNFAIVSYLLGDQFQWLAIKSIGINLMLVYGVVAFVLGSALFVALLQKPWLSGFFRFVLLFSSVLYIQVTAIVLIIMGLLDLVLDFRHMPIRKKEDSD</sequence>
<dbReference type="AlphaFoldDB" id="A0A098BBA9"/>
<dbReference type="EMBL" id="LOCK01000001">
    <property type="protein sequence ID" value="KTE93446.1"/>
    <property type="molecule type" value="Genomic_DNA"/>
</dbReference>
<dbReference type="Pfam" id="PF09991">
    <property type="entry name" value="DUF2232"/>
    <property type="match status" value="1"/>
</dbReference>
<name>A0A098BBA9_DESHA</name>
<organism evidence="2">
    <name type="scientific">Desulfitobacterium hafniense</name>
    <name type="common">Desulfitobacterium frappieri</name>
    <dbReference type="NCBI Taxonomy" id="49338"/>
    <lineage>
        <taxon>Bacteria</taxon>
        <taxon>Bacillati</taxon>
        <taxon>Bacillota</taxon>
        <taxon>Clostridia</taxon>
        <taxon>Eubacteriales</taxon>
        <taxon>Desulfitobacteriaceae</taxon>
        <taxon>Desulfitobacterium</taxon>
    </lineage>
</organism>
<gene>
    <name evidence="3" type="ORF">AT727_00360</name>
    <name evidence="2" type="ORF">DPCES_5305</name>
</gene>
<feature type="transmembrane region" description="Helical" evidence="1">
    <location>
        <begin position="12"/>
        <end position="45"/>
    </location>
</feature>
<feature type="transmembrane region" description="Helical" evidence="1">
    <location>
        <begin position="173"/>
        <end position="195"/>
    </location>
</feature>